<dbReference type="AlphaFoldDB" id="A0A4S3K1G8"/>
<organism evidence="6 7">
    <name type="scientific">Panacagrimonas perspica</name>
    <dbReference type="NCBI Taxonomy" id="381431"/>
    <lineage>
        <taxon>Bacteria</taxon>
        <taxon>Pseudomonadati</taxon>
        <taxon>Pseudomonadota</taxon>
        <taxon>Gammaproteobacteria</taxon>
        <taxon>Nevskiales</taxon>
        <taxon>Nevskiaceae</taxon>
        <taxon>Panacagrimonas</taxon>
    </lineage>
</organism>
<keyword evidence="3 5" id="KW-1133">Transmembrane helix</keyword>
<keyword evidence="1 5" id="KW-1003">Cell membrane</keyword>
<comment type="subcellular location">
    <subcellularLocation>
        <location evidence="5">Cell inner membrane</location>
        <topology evidence="5">Multi-pass membrane protein</topology>
    </subcellularLocation>
</comment>
<dbReference type="InterPro" id="IPR006008">
    <property type="entry name" value="YciB"/>
</dbReference>
<keyword evidence="4 5" id="KW-0472">Membrane</keyword>
<evidence type="ECO:0000256" key="2">
    <source>
        <dbReference type="ARBA" id="ARBA00022692"/>
    </source>
</evidence>
<dbReference type="PANTHER" id="PTHR36917">
    <property type="entry name" value="INTRACELLULAR SEPTATION PROTEIN A-RELATED"/>
    <property type="match status" value="1"/>
</dbReference>
<accession>A0A4S3K1G8</accession>
<feature type="transmembrane region" description="Helical" evidence="5">
    <location>
        <begin position="49"/>
        <end position="68"/>
    </location>
</feature>
<dbReference type="RefSeq" id="WP_162850951.1">
    <property type="nucleotide sequence ID" value="NZ_MWIN01000023.1"/>
</dbReference>
<feature type="transmembrane region" description="Helical" evidence="5">
    <location>
        <begin position="22"/>
        <end position="42"/>
    </location>
</feature>
<sequence length="183" mass="20521">MKSLIDMLPAGLFLAALYLGDIYKATAVLMASLVLLAAWYWWRDGKPHKLHTFSAVVVLILGSATLLIHDSSFVKYKTTVVNGIIALVFVGSHFIGDKVLLQRIPQQVMVMPDSVWRRVNLAWAGFFVVVAVLNLYVMHNFDDRAWGLFKTFGVTGLMFVFMLAHLPFLSRYMQTDEAPPKAG</sequence>
<reference evidence="6 7" key="1">
    <citation type="submission" date="2019-03" db="EMBL/GenBank/DDBJ databases">
        <title>Genomic Encyclopedia of Type Strains, Phase IV (KMG-IV): sequencing the most valuable type-strain genomes for metagenomic binning, comparative biology and taxonomic classification.</title>
        <authorList>
            <person name="Goeker M."/>
        </authorList>
    </citation>
    <scope>NUCLEOTIDE SEQUENCE [LARGE SCALE GENOMIC DNA]</scope>
    <source>
        <strain evidence="6 7">DSM 26377</strain>
    </source>
</reference>
<evidence type="ECO:0000313" key="6">
    <source>
        <dbReference type="EMBL" id="TDU30769.1"/>
    </source>
</evidence>
<dbReference type="Proteomes" id="UP000295341">
    <property type="component" value="Unassembled WGS sequence"/>
</dbReference>
<comment type="similarity">
    <text evidence="5">Belongs to the YciB family.</text>
</comment>
<dbReference type="GO" id="GO:0005886">
    <property type="term" value="C:plasma membrane"/>
    <property type="evidence" value="ECO:0007669"/>
    <property type="project" value="UniProtKB-SubCell"/>
</dbReference>
<protein>
    <recommendedName>
        <fullName evidence="5">Inner membrane-spanning protein YciB</fullName>
    </recommendedName>
</protein>
<gene>
    <name evidence="5" type="primary">yciB</name>
    <name evidence="6" type="ORF">DFR24_0123</name>
</gene>
<keyword evidence="2 5" id="KW-0812">Transmembrane</keyword>
<feature type="transmembrane region" description="Helical" evidence="5">
    <location>
        <begin position="80"/>
        <end position="100"/>
    </location>
</feature>
<keyword evidence="7" id="KW-1185">Reference proteome</keyword>
<dbReference type="EMBL" id="SOBT01000008">
    <property type="protein sequence ID" value="TDU30769.1"/>
    <property type="molecule type" value="Genomic_DNA"/>
</dbReference>
<proteinExistence type="inferred from homology"/>
<feature type="transmembrane region" description="Helical" evidence="5">
    <location>
        <begin position="145"/>
        <end position="164"/>
    </location>
</feature>
<dbReference type="PANTHER" id="PTHR36917:SF1">
    <property type="entry name" value="INNER MEMBRANE-SPANNING PROTEIN YCIB"/>
    <property type="match status" value="1"/>
</dbReference>
<dbReference type="HAMAP" id="MF_00189">
    <property type="entry name" value="YciB"/>
    <property type="match status" value="1"/>
</dbReference>
<comment type="function">
    <text evidence="5">Plays a role in cell envelope biogenesis, maintenance of cell envelope integrity and membrane homeostasis.</text>
</comment>
<dbReference type="Pfam" id="PF04279">
    <property type="entry name" value="IspA"/>
    <property type="match status" value="1"/>
</dbReference>
<evidence type="ECO:0000256" key="4">
    <source>
        <dbReference type="ARBA" id="ARBA00023136"/>
    </source>
</evidence>
<evidence type="ECO:0000256" key="1">
    <source>
        <dbReference type="ARBA" id="ARBA00022475"/>
    </source>
</evidence>
<evidence type="ECO:0000256" key="5">
    <source>
        <dbReference type="HAMAP-Rule" id="MF_00189"/>
    </source>
</evidence>
<name>A0A4S3K1G8_9GAMM</name>
<keyword evidence="5" id="KW-0997">Cell inner membrane</keyword>
<feature type="transmembrane region" description="Helical" evidence="5">
    <location>
        <begin position="121"/>
        <end position="139"/>
    </location>
</feature>
<evidence type="ECO:0000256" key="3">
    <source>
        <dbReference type="ARBA" id="ARBA00022989"/>
    </source>
</evidence>
<evidence type="ECO:0000313" key="7">
    <source>
        <dbReference type="Proteomes" id="UP000295341"/>
    </source>
</evidence>
<comment type="caution">
    <text evidence="6">The sequence shown here is derived from an EMBL/GenBank/DDBJ whole genome shotgun (WGS) entry which is preliminary data.</text>
</comment>